<dbReference type="PANTHER" id="PTHR16062:SF19">
    <property type="entry name" value="PROTEIN POLYBROMO-1"/>
    <property type="match status" value="1"/>
</dbReference>
<evidence type="ECO:0000313" key="11">
    <source>
        <dbReference type="EMBL" id="ETW87156.1"/>
    </source>
</evidence>
<feature type="region of interest" description="Disordered" evidence="9">
    <location>
        <begin position="463"/>
        <end position="487"/>
    </location>
</feature>
<feature type="region of interest" description="Disordered" evidence="9">
    <location>
        <begin position="1"/>
        <end position="60"/>
    </location>
</feature>
<evidence type="ECO:0000256" key="9">
    <source>
        <dbReference type="SAM" id="MobiDB-lite"/>
    </source>
</evidence>
<keyword evidence="12" id="KW-1185">Reference proteome</keyword>
<dbReference type="GeneID" id="20677268"/>
<dbReference type="PRINTS" id="PR00503">
    <property type="entry name" value="BROMODOMAIN"/>
</dbReference>
<dbReference type="HOGENOM" id="CLU_022941_0_0_1"/>
<keyword evidence="6" id="KW-0804">Transcription</keyword>
<dbReference type="InterPro" id="IPR037382">
    <property type="entry name" value="Rsc/polybromo"/>
</dbReference>
<keyword evidence="7" id="KW-0539">Nucleus</keyword>
<dbReference type="RefSeq" id="XP_009541092.1">
    <property type="nucleotide sequence ID" value="XM_009542797.1"/>
</dbReference>
<feature type="compositionally biased region" description="Acidic residues" evidence="9">
    <location>
        <begin position="539"/>
        <end position="557"/>
    </location>
</feature>
<sequence>MSKRELEMLSSSVDVNAPRAKRRKDATTSREGKRDVQMADVVAAKAEGNEETPEADTGNRDAVREQGLQLWQVLKDAADKEGRSLSNDFLSLPSKRLYSDYYSIIKKPLALDQIRLQIKSGQYKSLASIRLDFEQCFRNAKRYNLKESQIWKDAKALHKLTLKEYGNMTGDLMKIGDDHDDEGVEEGAVQGGSGDEGGHKKKKPPNMNRLLTTRLEKLVAKTDAAGNILSSEFMELPQKKLWPIYYKTIARPMSFEKIFKHLKRKEYHTPAEFAADVELVFSNALQFNEDHTPVWEAAQALRKHFHKLMSDLPAPFSLSQYTATKESTGPSNKIKLKVPPVNHASTSIAPQAPKPSEAPKPSVAPSPAAGSSSPLVLKVPLGNAAHASTAMPTPASVTPSVTAQSSPYAPAPSAPSPVPPPVTTAGQSTLPLPQSQFPVQTQASALSNYTHYPQMAFQAPSVPSAPTPSVVPHSSITPHSMSNSPAPPGPIHPLKSVLLTIKPVGRRLELDCRDGVKSWALRLVPGEMGVKITDASYLGDEEEESSSDEQEEEEEIDGSQSGIAGKGKGKGKVKQGRVRQVGAVRIKDGVKLPPKRVPPQLQVKLDASVIRATETNEDEWDVELGVGSHLLEMGEKGGAVWKVHIERMAG</sequence>
<dbReference type="OrthoDB" id="6017at2759"/>
<feature type="compositionally biased region" description="Low complexity" evidence="9">
    <location>
        <begin position="463"/>
        <end position="475"/>
    </location>
</feature>
<accession>W4KQ18</accession>
<feature type="domain" description="Bromo" evidence="10">
    <location>
        <begin position="81"/>
        <end position="151"/>
    </location>
</feature>
<evidence type="ECO:0000256" key="5">
    <source>
        <dbReference type="ARBA" id="ARBA00023117"/>
    </source>
</evidence>
<evidence type="ECO:0000256" key="4">
    <source>
        <dbReference type="ARBA" id="ARBA00023015"/>
    </source>
</evidence>
<name>W4KQ18_HETIT</name>
<evidence type="ECO:0000313" key="12">
    <source>
        <dbReference type="Proteomes" id="UP000030671"/>
    </source>
</evidence>
<comment type="subcellular location">
    <subcellularLocation>
        <location evidence="1">Nucleus</location>
    </subcellularLocation>
</comment>
<dbReference type="GO" id="GO:0006338">
    <property type="term" value="P:chromatin remodeling"/>
    <property type="evidence" value="ECO:0007669"/>
    <property type="project" value="InterPro"/>
</dbReference>
<dbReference type="eggNOG" id="KOG1827">
    <property type="taxonomic scope" value="Eukaryota"/>
</dbReference>
<evidence type="ECO:0000259" key="10">
    <source>
        <dbReference type="PROSITE" id="PS50014"/>
    </source>
</evidence>
<dbReference type="STRING" id="747525.W4KQ18"/>
<gene>
    <name evidence="11" type="ORF">HETIRDRAFT_468996</name>
</gene>
<feature type="compositionally biased region" description="Polar residues" evidence="9">
    <location>
        <begin position="395"/>
        <end position="404"/>
    </location>
</feature>
<dbReference type="InterPro" id="IPR036427">
    <property type="entry name" value="Bromodomain-like_sf"/>
</dbReference>
<dbReference type="GO" id="GO:0006368">
    <property type="term" value="P:transcription elongation by RNA polymerase II"/>
    <property type="evidence" value="ECO:0007669"/>
    <property type="project" value="TreeGrafter"/>
</dbReference>
<dbReference type="InterPro" id="IPR001487">
    <property type="entry name" value="Bromodomain"/>
</dbReference>
<dbReference type="PANTHER" id="PTHR16062">
    <property type="entry name" value="SWI/SNF-RELATED"/>
    <property type="match status" value="1"/>
</dbReference>
<dbReference type="SMART" id="SM00297">
    <property type="entry name" value="BROMO"/>
    <property type="match status" value="2"/>
</dbReference>
<evidence type="ECO:0000256" key="6">
    <source>
        <dbReference type="ARBA" id="ARBA00023163"/>
    </source>
</evidence>
<dbReference type="AlphaFoldDB" id="W4KQ18"/>
<evidence type="ECO:0000256" key="3">
    <source>
        <dbReference type="ARBA" id="ARBA00022853"/>
    </source>
</evidence>
<protein>
    <recommendedName>
        <fullName evidence="10">Bromo domain-containing protein</fullName>
    </recommendedName>
</protein>
<evidence type="ECO:0000256" key="8">
    <source>
        <dbReference type="PROSITE-ProRule" id="PRU00035"/>
    </source>
</evidence>
<dbReference type="GO" id="GO:0016586">
    <property type="term" value="C:RSC-type complex"/>
    <property type="evidence" value="ECO:0007669"/>
    <property type="project" value="InterPro"/>
</dbReference>
<proteinExistence type="predicted"/>
<keyword evidence="5 8" id="KW-0103">Bromodomain</keyword>
<feature type="compositionally biased region" description="Low complexity" evidence="9">
    <location>
        <begin position="365"/>
        <end position="374"/>
    </location>
</feature>
<keyword evidence="4" id="KW-0805">Transcription regulation</keyword>
<feature type="compositionally biased region" description="Basic residues" evidence="9">
    <location>
        <begin position="567"/>
        <end position="577"/>
    </location>
</feature>
<reference evidence="11 12" key="1">
    <citation type="journal article" date="2012" name="New Phytol.">
        <title>Insight into trade-off between wood decay and parasitism from the genome of a fungal forest pathogen.</title>
        <authorList>
            <person name="Olson A."/>
            <person name="Aerts A."/>
            <person name="Asiegbu F."/>
            <person name="Belbahri L."/>
            <person name="Bouzid O."/>
            <person name="Broberg A."/>
            <person name="Canback B."/>
            <person name="Coutinho P.M."/>
            <person name="Cullen D."/>
            <person name="Dalman K."/>
            <person name="Deflorio G."/>
            <person name="van Diepen L.T."/>
            <person name="Dunand C."/>
            <person name="Duplessis S."/>
            <person name="Durling M."/>
            <person name="Gonthier P."/>
            <person name="Grimwood J."/>
            <person name="Fossdal C.G."/>
            <person name="Hansson D."/>
            <person name="Henrissat B."/>
            <person name="Hietala A."/>
            <person name="Himmelstrand K."/>
            <person name="Hoffmeister D."/>
            <person name="Hogberg N."/>
            <person name="James T.Y."/>
            <person name="Karlsson M."/>
            <person name="Kohler A."/>
            <person name="Kues U."/>
            <person name="Lee Y.H."/>
            <person name="Lin Y.C."/>
            <person name="Lind M."/>
            <person name="Lindquist E."/>
            <person name="Lombard V."/>
            <person name="Lucas S."/>
            <person name="Lunden K."/>
            <person name="Morin E."/>
            <person name="Murat C."/>
            <person name="Park J."/>
            <person name="Raffaello T."/>
            <person name="Rouze P."/>
            <person name="Salamov A."/>
            <person name="Schmutz J."/>
            <person name="Solheim H."/>
            <person name="Stahlberg J."/>
            <person name="Velez H."/>
            <person name="de Vries R.P."/>
            <person name="Wiebenga A."/>
            <person name="Woodward S."/>
            <person name="Yakovlev I."/>
            <person name="Garbelotto M."/>
            <person name="Martin F."/>
            <person name="Grigoriev I.V."/>
            <person name="Stenlid J."/>
        </authorList>
    </citation>
    <scope>NUCLEOTIDE SEQUENCE [LARGE SCALE GENOMIC DNA]</scope>
    <source>
        <strain evidence="11 12">TC 32-1</strain>
    </source>
</reference>
<dbReference type="PROSITE" id="PS50014">
    <property type="entry name" value="BROMODOMAIN_2"/>
    <property type="match status" value="2"/>
</dbReference>
<dbReference type="Proteomes" id="UP000030671">
    <property type="component" value="Unassembled WGS sequence"/>
</dbReference>
<feature type="region of interest" description="Disordered" evidence="9">
    <location>
        <begin position="534"/>
        <end position="577"/>
    </location>
</feature>
<evidence type="ECO:0000256" key="1">
    <source>
        <dbReference type="ARBA" id="ARBA00004123"/>
    </source>
</evidence>
<dbReference type="SUPFAM" id="SSF47370">
    <property type="entry name" value="Bromodomain"/>
    <property type="match status" value="2"/>
</dbReference>
<feature type="domain" description="Bromo" evidence="10">
    <location>
        <begin position="225"/>
        <end position="295"/>
    </location>
</feature>
<feature type="region of interest" description="Disordered" evidence="9">
    <location>
        <begin position="179"/>
        <end position="206"/>
    </location>
</feature>
<evidence type="ECO:0000256" key="7">
    <source>
        <dbReference type="ARBA" id="ARBA00023242"/>
    </source>
</evidence>
<feature type="compositionally biased region" description="Basic and acidic residues" evidence="9">
    <location>
        <begin position="25"/>
        <end position="37"/>
    </location>
</feature>
<dbReference type="Pfam" id="PF00439">
    <property type="entry name" value="Bromodomain"/>
    <property type="match status" value="2"/>
</dbReference>
<dbReference type="KEGG" id="hir:HETIRDRAFT_468996"/>
<dbReference type="EMBL" id="KI925454">
    <property type="protein sequence ID" value="ETW87156.1"/>
    <property type="molecule type" value="Genomic_DNA"/>
</dbReference>
<organism evidence="11 12">
    <name type="scientific">Heterobasidion irregulare (strain TC 32-1)</name>
    <dbReference type="NCBI Taxonomy" id="747525"/>
    <lineage>
        <taxon>Eukaryota</taxon>
        <taxon>Fungi</taxon>
        <taxon>Dikarya</taxon>
        <taxon>Basidiomycota</taxon>
        <taxon>Agaricomycotina</taxon>
        <taxon>Agaricomycetes</taxon>
        <taxon>Russulales</taxon>
        <taxon>Bondarzewiaceae</taxon>
        <taxon>Heterobasidion</taxon>
        <taxon>Heterobasidion annosum species complex</taxon>
    </lineage>
</organism>
<dbReference type="Gene3D" id="1.20.920.10">
    <property type="entry name" value="Bromodomain-like"/>
    <property type="match status" value="2"/>
</dbReference>
<dbReference type="CDD" id="cd04369">
    <property type="entry name" value="Bromodomain"/>
    <property type="match status" value="1"/>
</dbReference>
<feature type="region of interest" description="Disordered" evidence="9">
    <location>
        <begin position="389"/>
        <end position="433"/>
    </location>
</feature>
<dbReference type="InParanoid" id="W4KQ18"/>
<keyword evidence="2" id="KW-0677">Repeat</keyword>
<evidence type="ECO:0000256" key="2">
    <source>
        <dbReference type="ARBA" id="ARBA00022737"/>
    </source>
</evidence>
<feature type="compositionally biased region" description="Pro residues" evidence="9">
    <location>
        <begin position="409"/>
        <end position="422"/>
    </location>
</feature>
<keyword evidence="3" id="KW-0156">Chromatin regulator</keyword>
<dbReference type="GO" id="GO:0003682">
    <property type="term" value="F:chromatin binding"/>
    <property type="evidence" value="ECO:0007669"/>
    <property type="project" value="TreeGrafter"/>
</dbReference>
<feature type="region of interest" description="Disordered" evidence="9">
    <location>
        <begin position="344"/>
        <end position="375"/>
    </location>
</feature>
<feature type="compositionally biased region" description="Pro residues" evidence="9">
    <location>
        <begin position="352"/>
        <end position="364"/>
    </location>
</feature>